<dbReference type="InterPro" id="IPR049381">
    <property type="entry name" value="UbiD-like_C"/>
</dbReference>
<evidence type="ECO:0000259" key="3">
    <source>
        <dbReference type="Pfam" id="PF20696"/>
    </source>
</evidence>
<dbReference type="Proteomes" id="UP001308776">
    <property type="component" value="Unassembled WGS sequence"/>
</dbReference>
<name>A0ABU6FTJ3_9PROT</name>
<evidence type="ECO:0000313" key="4">
    <source>
        <dbReference type="EMBL" id="MEB8515389.1"/>
    </source>
</evidence>
<dbReference type="Pfam" id="PF20696">
    <property type="entry name" value="UbiD_C"/>
    <property type="match status" value="1"/>
</dbReference>
<evidence type="ECO:0000259" key="1">
    <source>
        <dbReference type="Pfam" id="PF01977"/>
    </source>
</evidence>
<dbReference type="PANTHER" id="PTHR30108:SF17">
    <property type="entry name" value="FERULIC ACID DECARBOXYLASE 1"/>
    <property type="match status" value="1"/>
</dbReference>
<comment type="caution">
    <text evidence="4">The sequence shown here is derived from an EMBL/GenBank/DDBJ whole genome shotgun (WGS) entry which is preliminary data.</text>
</comment>
<evidence type="ECO:0000259" key="2">
    <source>
        <dbReference type="Pfam" id="PF20695"/>
    </source>
</evidence>
<evidence type="ECO:0000313" key="5">
    <source>
        <dbReference type="Proteomes" id="UP001308776"/>
    </source>
</evidence>
<dbReference type="InterPro" id="IPR002830">
    <property type="entry name" value="UbiD"/>
</dbReference>
<feature type="domain" description="3-octaprenyl-4-hydroxybenzoate carboxy-lyase-like Rift-related" evidence="1">
    <location>
        <begin position="127"/>
        <end position="330"/>
    </location>
</feature>
<dbReference type="Pfam" id="PF20695">
    <property type="entry name" value="UbiD_N"/>
    <property type="match status" value="1"/>
</dbReference>
<gene>
    <name evidence="4" type="ORF">OW717_15240</name>
</gene>
<dbReference type="Gene3D" id="3.40.1670.10">
    <property type="entry name" value="UbiD C-terminal domain-like"/>
    <property type="match status" value="1"/>
</dbReference>
<reference evidence="4 5" key="1">
    <citation type="submission" date="2022-11" db="EMBL/GenBank/DDBJ databases">
        <title>Comparative genomics analysis of Acidithiobacillus ferriphilus.</title>
        <authorList>
            <person name="Ma L."/>
        </authorList>
    </citation>
    <scope>NUCLEOTIDE SEQUENCE [LARGE SCALE GENOMIC DNA]</scope>
    <source>
        <strain evidence="4 5">DY15</strain>
    </source>
</reference>
<protein>
    <submittedName>
        <fullName evidence="4">UbiD family decarboxylase</fullName>
    </submittedName>
</protein>
<dbReference type="SUPFAM" id="SSF143968">
    <property type="entry name" value="UbiD C-terminal domain-like"/>
    <property type="match status" value="1"/>
</dbReference>
<dbReference type="EMBL" id="JAQGFR010000297">
    <property type="protein sequence ID" value="MEB8515389.1"/>
    <property type="molecule type" value="Genomic_DNA"/>
</dbReference>
<dbReference type="RefSeq" id="WP_325757464.1">
    <property type="nucleotide sequence ID" value="NZ_JAQGFK010000131.1"/>
</dbReference>
<feature type="domain" description="3-octaprenyl-4-hydroxybenzoate carboxy-lyase-like C-terminal" evidence="3">
    <location>
        <begin position="338"/>
        <end position="472"/>
    </location>
</feature>
<keyword evidence="5" id="KW-1185">Reference proteome</keyword>
<accession>A0ABU6FTJ3</accession>
<organism evidence="4 5">
    <name type="scientific">Acidithiobacillus ferriphilus</name>
    <dbReference type="NCBI Taxonomy" id="1689834"/>
    <lineage>
        <taxon>Bacteria</taxon>
        <taxon>Pseudomonadati</taxon>
        <taxon>Pseudomonadota</taxon>
        <taxon>Acidithiobacillia</taxon>
        <taxon>Acidithiobacillales</taxon>
        <taxon>Acidithiobacillaceae</taxon>
        <taxon>Acidithiobacillus</taxon>
    </lineage>
</organism>
<dbReference type="InterPro" id="IPR048304">
    <property type="entry name" value="UbiD_Rift_dom"/>
</dbReference>
<sequence>MHRTLSSTTVSSAQDIRDLRDALAFLSTLPGHHLSTTSKAVDAHAELAGIYKRIGAGTPVAPPTRIGPAMLFENVKGYPDVRVLVGMLASRERTALLLGSTVDQLPFTLLRALDRRIAPMTVSFPEGAPCQEVVHRAPLDIRSLLPAPTNTLFDAGPYFNLGLLRAEDPETGEADVTIHRLCVQGSDRLTVYFVPGRHIDQFRIKAERRGKPLPVSISMGLDPAIYLAACFEPPTTPLGFDELTIAGGLRQRPVELVDCVSVPAKAIARAEIVIEGEILPGERMREDINTGTGFAMPEFPGYLGQAQSELPVIRVTAVTHRFNPILQTIIGPGEEHVNLAGIPTEASILRLVENSMPGRLLNVYAHSAGGGKYLAILQFKKGSIRDEGRQRQAALTAFAAFSELKHVILVDEDVDIFNSNDVLWAMTTRYQGDVSTVFIPGVRCHPLDPSQSPDFSPSILEDGISCKTIFDCTVPFTLRERFRRAAFMEVDMDTES</sequence>
<proteinExistence type="predicted"/>
<feature type="domain" description="3-octaprenyl-4-hydroxybenzoate carboxy-lyase-like N-terminal" evidence="2">
    <location>
        <begin position="33"/>
        <end position="112"/>
    </location>
</feature>
<dbReference type="Pfam" id="PF01977">
    <property type="entry name" value="UbiD"/>
    <property type="match status" value="1"/>
</dbReference>
<dbReference type="InterPro" id="IPR049383">
    <property type="entry name" value="UbiD-like_N"/>
</dbReference>
<dbReference type="PANTHER" id="PTHR30108">
    <property type="entry name" value="3-OCTAPRENYL-4-HYDROXYBENZOATE CARBOXY-LYASE-RELATED"/>
    <property type="match status" value="1"/>
</dbReference>
<dbReference type="SUPFAM" id="SSF50475">
    <property type="entry name" value="FMN-binding split barrel"/>
    <property type="match status" value="1"/>
</dbReference>